<dbReference type="Pfam" id="PF11964">
    <property type="entry name" value="SpoIIAA-like"/>
    <property type="match status" value="1"/>
</dbReference>
<protein>
    <recommendedName>
        <fullName evidence="3">SpoIIAA-like</fullName>
    </recommendedName>
</protein>
<dbReference type="OrthoDB" id="882485at2"/>
<organism evidence="1 2">
    <name type="scientific">Pontibacter ummariensis</name>
    <dbReference type="NCBI Taxonomy" id="1610492"/>
    <lineage>
        <taxon>Bacteria</taxon>
        <taxon>Pseudomonadati</taxon>
        <taxon>Bacteroidota</taxon>
        <taxon>Cytophagia</taxon>
        <taxon>Cytophagales</taxon>
        <taxon>Hymenobacteraceae</taxon>
        <taxon>Pontibacter</taxon>
    </lineage>
</organism>
<dbReference type="RefSeq" id="WP_089322004.1">
    <property type="nucleotide sequence ID" value="NZ_FZOQ01000057.1"/>
</dbReference>
<dbReference type="Proteomes" id="UP000198432">
    <property type="component" value="Unassembled WGS sequence"/>
</dbReference>
<dbReference type="AlphaFoldDB" id="A0A239LXK2"/>
<reference evidence="2" key="1">
    <citation type="submission" date="2017-06" db="EMBL/GenBank/DDBJ databases">
        <authorList>
            <person name="Varghese N."/>
            <person name="Submissions S."/>
        </authorList>
    </citation>
    <scope>NUCLEOTIDE SEQUENCE [LARGE SCALE GENOMIC DNA]</scope>
    <source>
        <strain evidence="2">NKM1</strain>
    </source>
</reference>
<evidence type="ECO:0000313" key="1">
    <source>
        <dbReference type="EMBL" id="SNT35085.1"/>
    </source>
</evidence>
<dbReference type="SUPFAM" id="SSF52091">
    <property type="entry name" value="SpoIIaa-like"/>
    <property type="match status" value="1"/>
</dbReference>
<evidence type="ECO:0008006" key="3">
    <source>
        <dbReference type="Google" id="ProtNLM"/>
    </source>
</evidence>
<accession>A0A239LXK2</accession>
<name>A0A239LXK2_9BACT</name>
<keyword evidence="2" id="KW-1185">Reference proteome</keyword>
<evidence type="ECO:0000313" key="2">
    <source>
        <dbReference type="Proteomes" id="UP000198432"/>
    </source>
</evidence>
<proteinExistence type="predicted"/>
<dbReference type="InterPro" id="IPR036513">
    <property type="entry name" value="STAS_dom_sf"/>
</dbReference>
<gene>
    <name evidence="1" type="ORF">SAMN06296052_1576</name>
</gene>
<dbReference type="EMBL" id="FZOQ01000057">
    <property type="protein sequence ID" value="SNT35085.1"/>
    <property type="molecule type" value="Genomic_DNA"/>
</dbReference>
<sequence>MKQELRNAFGKVFLTIEVDARNRWVHVNWTGYLTADNIRTGAAAYTAALQRAGFSCVLNDTREVVASWGHSLDWVLGDWAPTAVRAGLRHFAMVTVPDTLAGSTAADFYTNLTAFRAEVFDDMEEARNWLRSHSLSRGLR</sequence>
<dbReference type="InterPro" id="IPR021866">
    <property type="entry name" value="SpoIIAA-like"/>
</dbReference>